<gene>
    <name evidence="1" type="ORF">DPF_0059</name>
</gene>
<name>A0A194AE26_9BACT</name>
<organism evidence="1 2">
    <name type="scientific">Desulfoplanes formicivorans</name>
    <dbReference type="NCBI Taxonomy" id="1592317"/>
    <lineage>
        <taxon>Bacteria</taxon>
        <taxon>Pseudomonadati</taxon>
        <taxon>Thermodesulfobacteriota</taxon>
        <taxon>Desulfovibrionia</taxon>
        <taxon>Desulfovibrionales</taxon>
        <taxon>Desulfoplanaceae</taxon>
        <taxon>Desulfoplanes</taxon>
    </lineage>
</organism>
<dbReference type="EMBL" id="BDFE01000004">
    <property type="protein sequence ID" value="GAU07381.1"/>
    <property type="molecule type" value="Genomic_DNA"/>
</dbReference>
<reference evidence="2" key="1">
    <citation type="submission" date="2016-06" db="EMBL/GenBank/DDBJ databases">
        <title>Draft genome sequence of Desulfoplanes formicivorans strain Pf12B.</title>
        <authorList>
            <person name="Watanabe M."/>
            <person name="Kojima H."/>
            <person name="Fukui M."/>
        </authorList>
    </citation>
    <scope>NUCLEOTIDE SEQUENCE [LARGE SCALE GENOMIC DNA]</scope>
    <source>
        <strain evidence="2">Pf12B</strain>
    </source>
</reference>
<dbReference type="SUPFAM" id="SSF75169">
    <property type="entry name" value="DsrEFH-like"/>
    <property type="match status" value="1"/>
</dbReference>
<proteinExistence type="predicted"/>
<evidence type="ECO:0008006" key="3">
    <source>
        <dbReference type="Google" id="ProtNLM"/>
    </source>
</evidence>
<evidence type="ECO:0000313" key="2">
    <source>
        <dbReference type="Proteomes" id="UP000095200"/>
    </source>
</evidence>
<keyword evidence="2" id="KW-1185">Reference proteome</keyword>
<dbReference type="AlphaFoldDB" id="A0A194AE26"/>
<protein>
    <recommendedName>
        <fullName evidence="3">DsrE family protein</fullName>
    </recommendedName>
</protein>
<evidence type="ECO:0000313" key="1">
    <source>
        <dbReference type="EMBL" id="GAU07381.1"/>
    </source>
</evidence>
<dbReference type="STRING" id="1592317.DPF_0059"/>
<dbReference type="Proteomes" id="UP000095200">
    <property type="component" value="Unassembled WGS sequence"/>
</dbReference>
<accession>A0A194AE26</accession>
<dbReference type="Gene3D" id="3.40.1260.10">
    <property type="entry name" value="DsrEFH-like"/>
    <property type="match status" value="1"/>
</dbReference>
<comment type="caution">
    <text evidence="1">The sequence shown here is derived from an EMBL/GenBank/DDBJ whole genome shotgun (WGS) entry which is preliminary data.</text>
</comment>
<dbReference type="InterPro" id="IPR027396">
    <property type="entry name" value="DsrEFH-like"/>
</dbReference>
<sequence>MSPKKLNILWTNDNPVTAELMVFMYAITAKERKLWDEITLIIWGATVKLVKENEDIQALVQKAQRSGVHVSACRACADELDAVKTLEALHVEVIYWGAPLTEILQNNGKLITI</sequence>